<dbReference type="Gene3D" id="1.20.1440.320">
    <property type="match status" value="1"/>
</dbReference>
<comment type="cofactor">
    <cofactor evidence="1">
        <name>Mg(2+)</name>
        <dbReference type="ChEBI" id="CHEBI:18420"/>
    </cofactor>
</comment>
<evidence type="ECO:0000256" key="7">
    <source>
        <dbReference type="ARBA" id="ARBA00022801"/>
    </source>
</evidence>
<comment type="similarity">
    <text evidence="3">Belongs to the HAD-like hydrolase superfamily. SerB family.</text>
</comment>
<keyword evidence="5" id="KW-0028">Amino-acid biosynthesis</keyword>
<dbReference type="Proteomes" id="UP000062260">
    <property type="component" value="Chromosome"/>
</dbReference>
<keyword evidence="9" id="KW-0718">Serine biosynthesis</keyword>
<proteinExistence type="inferred from homology"/>
<dbReference type="InterPro" id="IPR036412">
    <property type="entry name" value="HAD-like_sf"/>
</dbReference>
<dbReference type="Pfam" id="PF12710">
    <property type="entry name" value="HAD"/>
    <property type="match status" value="1"/>
</dbReference>
<keyword evidence="8" id="KW-0460">Magnesium</keyword>
<accession>A0A109RHS2</accession>
<organism evidence="12 13">
    <name type="scientific">Aerococcus urinaehominis</name>
    <dbReference type="NCBI Taxonomy" id="128944"/>
    <lineage>
        <taxon>Bacteria</taxon>
        <taxon>Bacillati</taxon>
        <taxon>Bacillota</taxon>
        <taxon>Bacilli</taxon>
        <taxon>Lactobacillales</taxon>
        <taxon>Aerococcaceae</taxon>
        <taxon>Aerococcus</taxon>
    </lineage>
</organism>
<sequence length="401" mass="45510">MKTYFPQENWEDFAYQRLNQLITDYQQDPQAPLAEQNYVVFDFDNTSAINDIEDHLMMYMLDHLSYKLTPAEFAAILRSWPQLDDYHHPLIKGQDQVTLANLIDDILDSYQVVYDTYIIKDEASLDQVKAGPHYQTFAAKLRLFYNLVNGQLNRQPGQAWPNYWFAGFSREEFRHLGQAAIQAGLASKVSNRILVSHPDLPGKTDQVKASFESGLRFPNELANLYQAFQDHGIATYIVSASPYDLVRVAADHPNYQVPAQQTIGMSYQLDDQDRIVACMDKDAPITKGPGKTQAIRDQIMPHHQGKQPLALFGDSMGDYHMMTALDQVKLNVIFNRYQDNATQDLIQAAIDQYGQDQARFVVQGRDENAGCLRASQATIPLGHHQSVLKAADFKAERSLSE</sequence>
<name>A0A109RHS2_9LACT</name>
<reference evidence="12 13" key="1">
    <citation type="journal article" date="2016" name="Genome Announc.">
        <title>Complete Genome Sequences of Aerococcus christensenii CCUG 28831T, Aerococcus sanguinicola CCUG 43001T, Aerococcus urinae CCUG 36881T, Aerococcus urinaeequi CCUG 28094T, Aerococcus urinaehominis CCUG 42038 BT, and Aerococcus viridans CCUG 4311T.</title>
        <authorList>
            <person name="Carkaci D."/>
            <person name="Dargis R."/>
            <person name="Nielsen X.C."/>
            <person name="Skovgaard O."/>
            <person name="Fuursted K."/>
            <person name="Christensen J.J."/>
        </authorList>
    </citation>
    <scope>NUCLEOTIDE SEQUENCE [LARGE SCALE GENOMIC DNA]</scope>
    <source>
        <strain evidence="12 13">CCUG42038B</strain>
    </source>
</reference>
<dbReference type="GO" id="GO:0006564">
    <property type="term" value="P:L-serine biosynthetic process"/>
    <property type="evidence" value="ECO:0007669"/>
    <property type="project" value="UniProtKB-KW"/>
</dbReference>
<evidence type="ECO:0000313" key="13">
    <source>
        <dbReference type="Proteomes" id="UP000062260"/>
    </source>
</evidence>
<evidence type="ECO:0000256" key="1">
    <source>
        <dbReference type="ARBA" id="ARBA00001946"/>
    </source>
</evidence>
<dbReference type="EMBL" id="CP014163">
    <property type="protein sequence ID" value="AMB99055.1"/>
    <property type="molecule type" value="Genomic_DNA"/>
</dbReference>
<evidence type="ECO:0000256" key="10">
    <source>
        <dbReference type="ARBA" id="ARBA00048138"/>
    </source>
</evidence>
<evidence type="ECO:0000256" key="9">
    <source>
        <dbReference type="ARBA" id="ARBA00023299"/>
    </source>
</evidence>
<comment type="catalytic activity">
    <reaction evidence="11">
        <text>O-phospho-D-serine + H2O = D-serine + phosphate</text>
        <dbReference type="Rhea" id="RHEA:24873"/>
        <dbReference type="ChEBI" id="CHEBI:15377"/>
        <dbReference type="ChEBI" id="CHEBI:35247"/>
        <dbReference type="ChEBI" id="CHEBI:43474"/>
        <dbReference type="ChEBI" id="CHEBI:58680"/>
        <dbReference type="EC" id="3.1.3.3"/>
    </reaction>
</comment>
<evidence type="ECO:0000256" key="11">
    <source>
        <dbReference type="ARBA" id="ARBA00048523"/>
    </source>
</evidence>
<dbReference type="GO" id="GO:0000287">
    <property type="term" value="F:magnesium ion binding"/>
    <property type="evidence" value="ECO:0007669"/>
    <property type="project" value="TreeGrafter"/>
</dbReference>
<keyword evidence="6" id="KW-0479">Metal-binding</keyword>
<dbReference type="OrthoDB" id="1633110at2"/>
<dbReference type="EC" id="3.1.3.3" evidence="4"/>
<dbReference type="InterPro" id="IPR023214">
    <property type="entry name" value="HAD_sf"/>
</dbReference>
<dbReference type="AlphaFoldDB" id="A0A109RHS2"/>
<dbReference type="STRING" id="128944.AWM75_03135"/>
<evidence type="ECO:0000256" key="2">
    <source>
        <dbReference type="ARBA" id="ARBA00005135"/>
    </source>
</evidence>
<dbReference type="InterPro" id="IPR050582">
    <property type="entry name" value="HAD-like_SerB"/>
</dbReference>
<evidence type="ECO:0000313" key="12">
    <source>
        <dbReference type="EMBL" id="AMB99055.1"/>
    </source>
</evidence>
<gene>
    <name evidence="12" type="ORF">AWM75_03135</name>
</gene>
<dbReference type="GO" id="GO:0036424">
    <property type="term" value="F:L-phosphoserine phosphatase activity"/>
    <property type="evidence" value="ECO:0007669"/>
    <property type="project" value="TreeGrafter"/>
</dbReference>
<dbReference type="KEGG" id="auh:AWM75_03135"/>
<evidence type="ECO:0000256" key="4">
    <source>
        <dbReference type="ARBA" id="ARBA00012640"/>
    </source>
</evidence>
<evidence type="ECO:0000256" key="8">
    <source>
        <dbReference type="ARBA" id="ARBA00022842"/>
    </source>
</evidence>
<protein>
    <recommendedName>
        <fullName evidence="4">phosphoserine phosphatase</fullName>
        <ecNumber evidence="4">3.1.3.3</ecNumber>
    </recommendedName>
</protein>
<evidence type="ECO:0000256" key="5">
    <source>
        <dbReference type="ARBA" id="ARBA00022605"/>
    </source>
</evidence>
<comment type="pathway">
    <text evidence="2">Amino-acid biosynthesis; L-serine biosynthesis; L-serine from 3-phospho-D-glycerate: step 3/3.</text>
</comment>
<dbReference type="SUPFAM" id="SSF56784">
    <property type="entry name" value="HAD-like"/>
    <property type="match status" value="1"/>
</dbReference>
<dbReference type="RefSeq" id="WP_067978115.1">
    <property type="nucleotide sequence ID" value="NZ_CP014163.1"/>
</dbReference>
<reference evidence="13" key="2">
    <citation type="submission" date="2016-01" db="EMBL/GenBank/DDBJ databases">
        <title>Six Aerococcus type strain genome sequencing and assembly using PacBio and Illumina Hiseq.</title>
        <authorList>
            <person name="Carkaci D."/>
            <person name="Dargis R."/>
            <person name="Nielsen X.C."/>
            <person name="Skovgaard O."/>
            <person name="Fuursted K."/>
            <person name="Christensen J.J."/>
        </authorList>
    </citation>
    <scope>NUCLEOTIDE SEQUENCE [LARGE SCALE GENOMIC DNA]</scope>
    <source>
        <strain evidence="13">CCUG42038B</strain>
    </source>
</reference>
<comment type="catalytic activity">
    <reaction evidence="10">
        <text>O-phospho-L-serine + H2O = L-serine + phosphate</text>
        <dbReference type="Rhea" id="RHEA:21208"/>
        <dbReference type="ChEBI" id="CHEBI:15377"/>
        <dbReference type="ChEBI" id="CHEBI:33384"/>
        <dbReference type="ChEBI" id="CHEBI:43474"/>
        <dbReference type="ChEBI" id="CHEBI:57524"/>
        <dbReference type="EC" id="3.1.3.3"/>
    </reaction>
</comment>
<dbReference type="Gene3D" id="3.40.50.1000">
    <property type="entry name" value="HAD superfamily/HAD-like"/>
    <property type="match status" value="1"/>
</dbReference>
<keyword evidence="13" id="KW-1185">Reference proteome</keyword>
<evidence type="ECO:0000256" key="6">
    <source>
        <dbReference type="ARBA" id="ARBA00022723"/>
    </source>
</evidence>
<dbReference type="PANTHER" id="PTHR43344:SF2">
    <property type="entry name" value="PHOSPHOSERINE PHOSPHATASE"/>
    <property type="match status" value="1"/>
</dbReference>
<evidence type="ECO:0000256" key="3">
    <source>
        <dbReference type="ARBA" id="ARBA00009184"/>
    </source>
</evidence>
<keyword evidence="7" id="KW-0378">Hydrolase</keyword>
<dbReference type="GO" id="GO:0005737">
    <property type="term" value="C:cytoplasm"/>
    <property type="evidence" value="ECO:0007669"/>
    <property type="project" value="TreeGrafter"/>
</dbReference>
<dbReference type="PANTHER" id="PTHR43344">
    <property type="entry name" value="PHOSPHOSERINE PHOSPHATASE"/>
    <property type="match status" value="1"/>
</dbReference>